<sequence>MEEVCNHIGFTIEYDNHYECTKCGKIGYKYLSKGIDGVWCDCEEPQEITVQKEFEKVIQMQQHLKKED</sequence>
<proteinExistence type="predicted"/>
<dbReference type="AlphaFoldDB" id="A0A413IMT6"/>
<accession>A0A413IMT6</accession>
<evidence type="ECO:0000313" key="1">
    <source>
        <dbReference type="EMBL" id="RGY17299.1"/>
    </source>
</evidence>
<comment type="caution">
    <text evidence="1">The sequence shown here is derived from an EMBL/GenBank/DDBJ whole genome shotgun (WGS) entry which is preliminary data.</text>
</comment>
<reference evidence="1 2" key="1">
    <citation type="submission" date="2018-08" db="EMBL/GenBank/DDBJ databases">
        <title>A genome reference for cultivated species of the human gut microbiota.</title>
        <authorList>
            <person name="Zou Y."/>
            <person name="Xue W."/>
            <person name="Luo G."/>
        </authorList>
    </citation>
    <scope>NUCLEOTIDE SEQUENCE [LARGE SCALE GENOMIC DNA]</scope>
    <source>
        <strain evidence="1 2">OF02-7</strain>
    </source>
</reference>
<protein>
    <submittedName>
        <fullName evidence="1">Uncharacterized protein</fullName>
    </submittedName>
</protein>
<dbReference type="RefSeq" id="WP_117722454.1">
    <property type="nucleotide sequence ID" value="NZ_CAUGOG010000015.1"/>
</dbReference>
<dbReference type="EMBL" id="QSCR01000016">
    <property type="protein sequence ID" value="RGY17299.1"/>
    <property type="molecule type" value="Genomic_DNA"/>
</dbReference>
<dbReference type="Proteomes" id="UP000286063">
    <property type="component" value="Unassembled WGS sequence"/>
</dbReference>
<evidence type="ECO:0000313" key="2">
    <source>
        <dbReference type="Proteomes" id="UP000286063"/>
    </source>
</evidence>
<gene>
    <name evidence="1" type="ORF">DXA50_10400</name>
</gene>
<name>A0A413IMT6_9BACT</name>
<organism evidence="1 2">
    <name type="scientific">Butyricimonas virosa</name>
    <dbReference type="NCBI Taxonomy" id="544645"/>
    <lineage>
        <taxon>Bacteria</taxon>
        <taxon>Pseudomonadati</taxon>
        <taxon>Bacteroidota</taxon>
        <taxon>Bacteroidia</taxon>
        <taxon>Bacteroidales</taxon>
        <taxon>Odoribacteraceae</taxon>
        <taxon>Butyricimonas</taxon>
    </lineage>
</organism>